<dbReference type="Gene3D" id="3.30.2310.20">
    <property type="entry name" value="RelE-like"/>
    <property type="match status" value="1"/>
</dbReference>
<evidence type="ECO:0000256" key="2">
    <source>
        <dbReference type="ARBA" id="ARBA00022649"/>
    </source>
</evidence>
<dbReference type="GO" id="GO:0006401">
    <property type="term" value="P:RNA catabolic process"/>
    <property type="evidence" value="ECO:0007669"/>
    <property type="project" value="InterPro"/>
</dbReference>
<dbReference type="EMBL" id="SZQL01000001">
    <property type="protein sequence ID" value="TKK71492.1"/>
    <property type="molecule type" value="Genomic_DNA"/>
</dbReference>
<evidence type="ECO:0000256" key="3">
    <source>
        <dbReference type="ARBA" id="ARBA00022722"/>
    </source>
</evidence>
<dbReference type="InterPro" id="IPR035093">
    <property type="entry name" value="RelE/ParE_toxin_dom_sf"/>
</dbReference>
<organism evidence="7 8">
    <name type="scientific">Ilyomonas limi</name>
    <dbReference type="NCBI Taxonomy" id="2575867"/>
    <lineage>
        <taxon>Bacteria</taxon>
        <taxon>Pseudomonadati</taxon>
        <taxon>Bacteroidota</taxon>
        <taxon>Chitinophagia</taxon>
        <taxon>Chitinophagales</taxon>
        <taxon>Chitinophagaceae</taxon>
        <taxon>Ilyomonas</taxon>
    </lineage>
</organism>
<accession>A0A4U3L8V4</accession>
<evidence type="ECO:0000256" key="4">
    <source>
        <dbReference type="ARBA" id="ARBA00022759"/>
    </source>
</evidence>
<dbReference type="SUPFAM" id="SSF143011">
    <property type="entry name" value="RelE-like"/>
    <property type="match status" value="1"/>
</dbReference>
<keyword evidence="8" id="KW-1185">Reference proteome</keyword>
<name>A0A4U3L8V4_9BACT</name>
<comment type="caution">
    <text evidence="7">The sequence shown here is derived from an EMBL/GenBank/DDBJ whole genome shotgun (WGS) entry which is preliminary data.</text>
</comment>
<keyword evidence="5" id="KW-0378">Hydrolase</keyword>
<gene>
    <name evidence="7" type="ORF">FC093_00245</name>
</gene>
<evidence type="ECO:0000313" key="8">
    <source>
        <dbReference type="Proteomes" id="UP000305848"/>
    </source>
</evidence>
<sequence>MHNLLFMPKVWEDIGWWIKNDLKTVKKIYSLLENCCQTPFTGTGQPEPLKANYSGYRSKRINLEHRIIYKVEANNIIIHSLH</sequence>
<keyword evidence="2" id="KW-1277">Toxin-antitoxin system</keyword>
<evidence type="ECO:0000256" key="5">
    <source>
        <dbReference type="ARBA" id="ARBA00022801"/>
    </source>
</evidence>
<comment type="similarity">
    <text evidence="1">Belongs to the YoeB family.</text>
</comment>
<dbReference type="InterPro" id="IPR009614">
    <property type="entry name" value="YoeB_toxin"/>
</dbReference>
<reference evidence="7 8" key="1">
    <citation type="submission" date="2019-05" db="EMBL/GenBank/DDBJ databases">
        <title>Panacibacter sp. strain 17mud1-8 Genome sequencing and assembly.</title>
        <authorList>
            <person name="Chhetri G."/>
        </authorList>
    </citation>
    <scope>NUCLEOTIDE SEQUENCE [LARGE SCALE GENOMIC DNA]</scope>
    <source>
        <strain evidence="7 8">17mud1-8</strain>
    </source>
</reference>
<dbReference type="AlphaFoldDB" id="A0A4U3L8V4"/>
<dbReference type="GO" id="GO:0004519">
    <property type="term" value="F:endonuclease activity"/>
    <property type="evidence" value="ECO:0007669"/>
    <property type="project" value="UniProtKB-KW"/>
</dbReference>
<dbReference type="PANTHER" id="PTHR38039:SF1">
    <property type="entry name" value="TOXIN YOEB"/>
    <property type="match status" value="1"/>
</dbReference>
<keyword evidence="4" id="KW-0255">Endonuclease</keyword>
<evidence type="ECO:0000256" key="6">
    <source>
        <dbReference type="ARBA" id="ARBA00030388"/>
    </source>
</evidence>
<dbReference type="Pfam" id="PF06769">
    <property type="entry name" value="YoeB_toxin"/>
    <property type="match status" value="1"/>
</dbReference>
<evidence type="ECO:0000313" key="7">
    <source>
        <dbReference type="EMBL" id="TKK71492.1"/>
    </source>
</evidence>
<protein>
    <recommendedName>
        <fullName evidence="6">Putative mRNA interferase YoeB</fullName>
    </recommendedName>
</protein>
<evidence type="ECO:0000256" key="1">
    <source>
        <dbReference type="ARBA" id="ARBA00008172"/>
    </source>
</evidence>
<dbReference type="PANTHER" id="PTHR38039">
    <property type="entry name" value="TOXIN YOEB"/>
    <property type="match status" value="1"/>
</dbReference>
<dbReference type="GO" id="GO:0016787">
    <property type="term" value="F:hydrolase activity"/>
    <property type="evidence" value="ECO:0007669"/>
    <property type="project" value="UniProtKB-KW"/>
</dbReference>
<dbReference type="OrthoDB" id="9801102at2"/>
<dbReference type="NCBIfam" id="TIGR02116">
    <property type="entry name" value="toxin_Txe_YoeB"/>
    <property type="match status" value="1"/>
</dbReference>
<dbReference type="GO" id="GO:0045892">
    <property type="term" value="P:negative regulation of DNA-templated transcription"/>
    <property type="evidence" value="ECO:0007669"/>
    <property type="project" value="TreeGrafter"/>
</dbReference>
<keyword evidence="3" id="KW-0540">Nuclease</keyword>
<dbReference type="Proteomes" id="UP000305848">
    <property type="component" value="Unassembled WGS sequence"/>
</dbReference>
<proteinExistence type="inferred from homology"/>